<reference evidence="3 4" key="1">
    <citation type="submission" date="2016-06" db="EMBL/GenBank/DDBJ databases">
        <title>The Draft Genome Sequence and Annotation of the Desert Woodrat Neotoma lepida.</title>
        <authorList>
            <person name="Campbell M."/>
            <person name="Oakeson K.F."/>
            <person name="Yandell M."/>
            <person name="Halpert J.R."/>
            <person name="Dearing D."/>
        </authorList>
    </citation>
    <scope>NUCLEOTIDE SEQUENCE [LARGE SCALE GENOMIC DNA]</scope>
    <source>
        <strain evidence="3">417</strain>
        <tissue evidence="3">Liver</tissue>
    </source>
</reference>
<dbReference type="PANTHER" id="PTHR28584">
    <property type="entry name" value="FAMILY WITH SEQUENCE SIMILARITY 228 MEMBER A"/>
    <property type="match status" value="1"/>
</dbReference>
<sequence>MKTGSQDDLVIRTLPKRKSSKEWLEPQSLSFIEALAKEDTDAAVHSILYREHYVMKELDKYLYHHDFLNARRKEMLYKKWVERVADPLQKKIIEKVRSHKKIKKRRRQELDDFLRHINKKVVMPPFRDPLKKAQYDKDKEKRTLLQCQTDLCQEEERDEDQDSVRANQDSVRANQDSGFCYMAATKTSNCDAHFSVEKLKEWPEPESVSLMEVTEDIDEAVYAILFRENYIVKTKASPLTECMFRRQQELREAKGTSYRPSTGKQNDTQKEHTKGTRKAPHFGRSPQFMHAYHGIVPKEKQRASAPIVRNKHSGIYRYGIAREVSYSEKPFFTSKSHLLQDEKTPSLSQLAFERQLRSSKLRQENKETEKGRVSRTRPQRPRSWAAADSRHLMGLPAVGRRVMTAELLAEHLASLQGTARSGLQWF</sequence>
<evidence type="ECO:0000256" key="1">
    <source>
        <dbReference type="ARBA" id="ARBA00007753"/>
    </source>
</evidence>
<evidence type="ECO:0000256" key="2">
    <source>
        <dbReference type="SAM" id="MobiDB-lite"/>
    </source>
</evidence>
<feature type="compositionally biased region" description="Basic and acidic residues" evidence="2">
    <location>
        <begin position="361"/>
        <end position="372"/>
    </location>
</feature>
<accession>A0A1A6H0X1</accession>
<keyword evidence="4" id="KW-1185">Reference proteome</keyword>
<dbReference type="EMBL" id="LZPO01055237">
    <property type="protein sequence ID" value="OBS72026.1"/>
    <property type="molecule type" value="Genomic_DNA"/>
</dbReference>
<dbReference type="OrthoDB" id="9905773at2759"/>
<comment type="similarity">
    <text evidence="1">Belongs to the FAM228 family.</text>
</comment>
<evidence type="ECO:0008006" key="5">
    <source>
        <dbReference type="Google" id="ProtNLM"/>
    </source>
</evidence>
<feature type="region of interest" description="Disordered" evidence="2">
    <location>
        <begin position="251"/>
        <end position="285"/>
    </location>
</feature>
<dbReference type="STRING" id="56216.A0A1A6H0X1"/>
<comment type="caution">
    <text evidence="3">The sequence shown here is derived from an EMBL/GenBank/DDBJ whole genome shotgun (WGS) entry which is preliminary data.</text>
</comment>
<dbReference type="InterPro" id="IPR040046">
    <property type="entry name" value="FAM228"/>
</dbReference>
<gene>
    <name evidence="3" type="ORF">A6R68_13401</name>
</gene>
<dbReference type="PANTHER" id="PTHR28584:SF3">
    <property type="entry name" value="PROTEIN FAM228B"/>
    <property type="match status" value="1"/>
</dbReference>
<name>A0A1A6H0X1_NEOLE</name>
<feature type="region of interest" description="Disordered" evidence="2">
    <location>
        <begin position="357"/>
        <end position="387"/>
    </location>
</feature>
<organism evidence="3 4">
    <name type="scientific">Neotoma lepida</name>
    <name type="common">Desert woodrat</name>
    <dbReference type="NCBI Taxonomy" id="56216"/>
    <lineage>
        <taxon>Eukaryota</taxon>
        <taxon>Metazoa</taxon>
        <taxon>Chordata</taxon>
        <taxon>Craniata</taxon>
        <taxon>Vertebrata</taxon>
        <taxon>Euteleostomi</taxon>
        <taxon>Mammalia</taxon>
        <taxon>Eutheria</taxon>
        <taxon>Euarchontoglires</taxon>
        <taxon>Glires</taxon>
        <taxon>Rodentia</taxon>
        <taxon>Myomorpha</taxon>
        <taxon>Muroidea</taxon>
        <taxon>Cricetidae</taxon>
        <taxon>Neotominae</taxon>
        <taxon>Neotoma</taxon>
    </lineage>
</organism>
<evidence type="ECO:0000313" key="3">
    <source>
        <dbReference type="EMBL" id="OBS72026.1"/>
    </source>
</evidence>
<proteinExistence type="inferred from homology"/>
<dbReference type="AlphaFoldDB" id="A0A1A6H0X1"/>
<evidence type="ECO:0000313" key="4">
    <source>
        <dbReference type="Proteomes" id="UP000092124"/>
    </source>
</evidence>
<dbReference type="Proteomes" id="UP000092124">
    <property type="component" value="Unassembled WGS sequence"/>
</dbReference>
<protein>
    <recommendedName>
        <fullName evidence="5">Protein FAM228A</fullName>
    </recommendedName>
</protein>